<organism evidence="1">
    <name type="scientific">Streptomyces sp. R33</name>
    <dbReference type="NCBI Taxonomy" id="3238629"/>
    <lineage>
        <taxon>Bacteria</taxon>
        <taxon>Bacillati</taxon>
        <taxon>Actinomycetota</taxon>
        <taxon>Actinomycetes</taxon>
        <taxon>Kitasatosporales</taxon>
        <taxon>Streptomycetaceae</taxon>
        <taxon>Streptomyces</taxon>
    </lineage>
</organism>
<name>A0AB39YGD4_9ACTN</name>
<dbReference type="RefSeq" id="WP_369780016.1">
    <property type="nucleotide sequence ID" value="NZ_CP165727.1"/>
</dbReference>
<protein>
    <submittedName>
        <fullName evidence="1">Uncharacterized protein</fullName>
    </submittedName>
</protein>
<accession>A0AB39YGD4</accession>
<sequence length="78" mass="8342">MSQLDATPATQSPDYAVLGLSPADEVEAQWVTSQATEALARVLACERAGLFGLVVELNEDGQCPLRRARSRGGQWLLG</sequence>
<gene>
    <name evidence="1" type="ORF">AB5J51_39295</name>
</gene>
<evidence type="ECO:0000313" key="1">
    <source>
        <dbReference type="EMBL" id="XDV68514.1"/>
    </source>
</evidence>
<reference evidence="1" key="1">
    <citation type="submission" date="2024-08" db="EMBL/GenBank/DDBJ databases">
        <authorList>
            <person name="Yu S.T."/>
        </authorList>
    </citation>
    <scope>NUCLEOTIDE SEQUENCE</scope>
    <source>
        <strain evidence="1">R33</strain>
    </source>
</reference>
<dbReference type="AlphaFoldDB" id="A0AB39YGD4"/>
<proteinExistence type="predicted"/>
<dbReference type="EMBL" id="CP165727">
    <property type="protein sequence ID" value="XDV68514.1"/>
    <property type="molecule type" value="Genomic_DNA"/>
</dbReference>